<sequence>MAKAAESWSSPLELVGEQVNLGSGKFVRLLSSILWGFSADHPKRRGLWEPNCSVAGLVDASKDHMPLDFLMPSVPFTLPLRFTKQHFIPFQVEYTAYRDQKGRLISADNVKDTNEYHHERIPEEKLLKEDPSIRLSARAYQLSKSRGNVINPDDIVTEYGADSLRLYEMFMGPLRDVKTWNTRSIEGVYRFLGRTWRLIVGAPLTNGSYIDGTVTVDEEPSQEQLQALHRCINKVPEEIERTRFNTGISAMMEFINVANKWEKRPKSVMEAFVLLLSPFAPHMAEELWNRLGHTYSLAYEKWPEAKEKYLKDSLIVLPVQINGKTRGSIKVGEAATEDEAFRLATNEQKLSKYLVGKTIKRKVYVPSRILNIIL</sequence>
<comment type="catalytic activity">
    <reaction evidence="8">
        <text>tRNA(Leu) + L-leucine + ATP = L-leucyl-tRNA(Leu) + AMP + diphosphate</text>
        <dbReference type="Rhea" id="RHEA:11688"/>
        <dbReference type="Rhea" id="RHEA-COMP:9613"/>
        <dbReference type="Rhea" id="RHEA-COMP:9622"/>
        <dbReference type="ChEBI" id="CHEBI:30616"/>
        <dbReference type="ChEBI" id="CHEBI:33019"/>
        <dbReference type="ChEBI" id="CHEBI:57427"/>
        <dbReference type="ChEBI" id="CHEBI:78442"/>
        <dbReference type="ChEBI" id="CHEBI:78494"/>
        <dbReference type="ChEBI" id="CHEBI:456215"/>
        <dbReference type="EC" id="6.1.1.4"/>
    </reaction>
</comment>
<dbReference type="SUPFAM" id="SSF52374">
    <property type="entry name" value="Nucleotidylyl transferase"/>
    <property type="match status" value="1"/>
</dbReference>
<dbReference type="EMBL" id="KI394815">
    <property type="protein sequence ID" value="ERN00674.1"/>
    <property type="molecule type" value="Genomic_DNA"/>
</dbReference>
<evidence type="ECO:0000256" key="5">
    <source>
        <dbReference type="ARBA" id="ARBA00022840"/>
    </source>
</evidence>
<protein>
    <recommendedName>
        <fullName evidence="2">leucine--tRNA ligase</fullName>
        <ecNumber evidence="2">6.1.1.4</ecNumber>
    </recommendedName>
</protein>
<dbReference type="Gramene" id="ERN00674">
    <property type="protein sequence ID" value="ERN00674"/>
    <property type="gene ID" value="AMTR_s00106p00043170"/>
</dbReference>
<dbReference type="CDD" id="cd07958">
    <property type="entry name" value="Anticodon_Ia_Leu_BEm"/>
    <property type="match status" value="1"/>
</dbReference>
<keyword evidence="6" id="KW-0648">Protein biosynthesis</keyword>
<dbReference type="InterPro" id="IPR002302">
    <property type="entry name" value="Leu-tRNA-ligase"/>
</dbReference>
<dbReference type="SUPFAM" id="SSF47323">
    <property type="entry name" value="Anticodon-binding domain of a subclass of class I aminoacyl-tRNA synthetases"/>
    <property type="match status" value="1"/>
</dbReference>
<dbReference type="Proteomes" id="UP000017836">
    <property type="component" value="Unassembled WGS sequence"/>
</dbReference>
<dbReference type="InterPro" id="IPR013155">
    <property type="entry name" value="M/V/L/I-tRNA-synth_anticd-bd"/>
</dbReference>
<comment type="similarity">
    <text evidence="1">Belongs to the class-I aminoacyl-tRNA synthetase family.</text>
</comment>
<reference evidence="12" key="1">
    <citation type="journal article" date="2013" name="Science">
        <title>The Amborella genome and the evolution of flowering plants.</title>
        <authorList>
            <consortium name="Amborella Genome Project"/>
        </authorList>
    </citation>
    <scope>NUCLEOTIDE SEQUENCE [LARGE SCALE GENOMIC DNA]</scope>
</reference>
<accession>W1NZB5</accession>
<evidence type="ECO:0000313" key="12">
    <source>
        <dbReference type="Proteomes" id="UP000017836"/>
    </source>
</evidence>
<evidence type="ECO:0000256" key="4">
    <source>
        <dbReference type="ARBA" id="ARBA00022741"/>
    </source>
</evidence>
<dbReference type="Pfam" id="PF08264">
    <property type="entry name" value="Anticodon_1"/>
    <property type="match status" value="1"/>
</dbReference>
<keyword evidence="12" id="KW-1185">Reference proteome</keyword>
<dbReference type="PANTHER" id="PTHR43740">
    <property type="entry name" value="LEUCYL-TRNA SYNTHETASE"/>
    <property type="match status" value="1"/>
</dbReference>
<keyword evidence="3" id="KW-0436">Ligase</keyword>
<name>W1NZB5_AMBTC</name>
<dbReference type="STRING" id="13333.W1NZB5"/>
<dbReference type="GO" id="GO:0005524">
    <property type="term" value="F:ATP binding"/>
    <property type="evidence" value="ECO:0007669"/>
    <property type="project" value="UniProtKB-KW"/>
</dbReference>
<evidence type="ECO:0000256" key="2">
    <source>
        <dbReference type="ARBA" id="ARBA00013164"/>
    </source>
</evidence>
<dbReference type="GO" id="GO:0005829">
    <property type="term" value="C:cytosol"/>
    <property type="evidence" value="ECO:0000318"/>
    <property type="project" value="GO_Central"/>
</dbReference>
<evidence type="ECO:0000256" key="1">
    <source>
        <dbReference type="ARBA" id="ARBA00005594"/>
    </source>
</evidence>
<evidence type="ECO:0000256" key="6">
    <source>
        <dbReference type="ARBA" id="ARBA00022917"/>
    </source>
</evidence>
<dbReference type="GO" id="GO:0006429">
    <property type="term" value="P:leucyl-tRNA aminoacylation"/>
    <property type="evidence" value="ECO:0000318"/>
    <property type="project" value="GO_Central"/>
</dbReference>
<keyword evidence="4" id="KW-0547">Nucleotide-binding</keyword>
<dbReference type="GO" id="GO:0004823">
    <property type="term" value="F:leucine-tRNA ligase activity"/>
    <property type="evidence" value="ECO:0000318"/>
    <property type="project" value="GO_Central"/>
</dbReference>
<dbReference type="HOGENOM" id="CLU_740442_0_0_1"/>
<dbReference type="eggNOG" id="KOG0435">
    <property type="taxonomic scope" value="Eukaryota"/>
</dbReference>
<feature type="domain" description="Methionyl/Valyl/Leucyl/Isoleucyl-tRNA synthetase anticodon-binding" evidence="10">
    <location>
        <begin position="225"/>
        <end position="337"/>
    </location>
</feature>
<dbReference type="GO" id="GO:0005739">
    <property type="term" value="C:mitochondrion"/>
    <property type="evidence" value="ECO:0007669"/>
    <property type="project" value="UniProtKB-ARBA"/>
</dbReference>
<evidence type="ECO:0000256" key="3">
    <source>
        <dbReference type="ARBA" id="ARBA00022598"/>
    </source>
</evidence>
<dbReference type="FunFam" id="1.10.730.10:FF:000011">
    <property type="entry name" value="Leucine--tRNA ligase chloroplastic/mitochondrial"/>
    <property type="match status" value="1"/>
</dbReference>
<keyword evidence="5" id="KW-0067">ATP-binding</keyword>
<evidence type="ECO:0000259" key="9">
    <source>
        <dbReference type="Pfam" id="PF00133"/>
    </source>
</evidence>
<dbReference type="Pfam" id="PF00133">
    <property type="entry name" value="tRNA-synt_1"/>
    <property type="match status" value="1"/>
</dbReference>
<proteinExistence type="inferred from homology"/>
<dbReference type="PANTHER" id="PTHR43740:SF2">
    <property type="entry name" value="LEUCINE--TRNA LIGASE, MITOCHONDRIAL"/>
    <property type="match status" value="1"/>
</dbReference>
<organism evidence="11 12">
    <name type="scientific">Amborella trichopoda</name>
    <dbReference type="NCBI Taxonomy" id="13333"/>
    <lineage>
        <taxon>Eukaryota</taxon>
        <taxon>Viridiplantae</taxon>
        <taxon>Streptophyta</taxon>
        <taxon>Embryophyta</taxon>
        <taxon>Tracheophyta</taxon>
        <taxon>Spermatophyta</taxon>
        <taxon>Magnoliopsida</taxon>
        <taxon>Amborellales</taxon>
        <taxon>Amborellaceae</taxon>
        <taxon>Amborella</taxon>
    </lineage>
</organism>
<dbReference type="AlphaFoldDB" id="W1NZB5"/>
<dbReference type="OMA" id="SKHNTVD"/>
<feature type="domain" description="Aminoacyl-tRNA synthetase class Ia" evidence="9">
    <location>
        <begin position="141"/>
        <end position="176"/>
    </location>
</feature>
<evidence type="ECO:0000256" key="8">
    <source>
        <dbReference type="ARBA" id="ARBA00047469"/>
    </source>
</evidence>
<keyword evidence="7" id="KW-0030">Aminoacyl-tRNA synthetase</keyword>
<gene>
    <name evidence="11" type="ORF">AMTR_s00106p00043170</name>
</gene>
<dbReference type="EC" id="6.1.1.4" evidence="2"/>
<evidence type="ECO:0000259" key="10">
    <source>
        <dbReference type="Pfam" id="PF08264"/>
    </source>
</evidence>
<evidence type="ECO:0000313" key="11">
    <source>
        <dbReference type="EMBL" id="ERN00674.1"/>
    </source>
</evidence>
<dbReference type="Gene3D" id="1.10.730.10">
    <property type="entry name" value="Isoleucyl-tRNA Synthetase, Domain 1"/>
    <property type="match status" value="1"/>
</dbReference>
<evidence type="ECO:0000256" key="7">
    <source>
        <dbReference type="ARBA" id="ARBA00023146"/>
    </source>
</evidence>
<dbReference type="InterPro" id="IPR009080">
    <property type="entry name" value="tRNAsynth_Ia_anticodon-bd"/>
</dbReference>
<dbReference type="InterPro" id="IPR002300">
    <property type="entry name" value="aa-tRNA-synth_Ia"/>
</dbReference>